<keyword evidence="2 3" id="KW-0057">Aromatic amino acid biosynthesis</keyword>
<dbReference type="PIRSF" id="PIRSF005965">
    <property type="entry name" value="Chor_mut_AroH"/>
    <property type="match status" value="1"/>
</dbReference>
<dbReference type="Gene3D" id="3.30.1330.40">
    <property type="entry name" value="RutC-like"/>
    <property type="match status" value="1"/>
</dbReference>
<comment type="catalytic activity">
    <reaction evidence="3">
        <text>chorismate = prephenate</text>
        <dbReference type="Rhea" id="RHEA:13897"/>
        <dbReference type="ChEBI" id="CHEBI:29748"/>
        <dbReference type="ChEBI" id="CHEBI:29934"/>
        <dbReference type="EC" id="5.4.99.5"/>
    </reaction>
</comment>
<dbReference type="PANTHER" id="PTHR21164:SF0">
    <property type="entry name" value="CHORISMATE MUTASE AROH"/>
    <property type="match status" value="1"/>
</dbReference>
<gene>
    <name evidence="4" type="primary">aroH</name>
    <name evidence="4" type="ORF">GJU41_17200</name>
</gene>
<evidence type="ECO:0000313" key="5">
    <source>
        <dbReference type="Proteomes" id="UP000441585"/>
    </source>
</evidence>
<dbReference type="UniPathway" id="UPA00120">
    <property type="reaction ID" value="UER00203"/>
</dbReference>
<accession>A0A6I2MES7</accession>
<dbReference type="GO" id="GO:0046417">
    <property type="term" value="P:chorismate metabolic process"/>
    <property type="evidence" value="ECO:0007669"/>
    <property type="project" value="TreeGrafter"/>
</dbReference>
<dbReference type="PANTHER" id="PTHR21164">
    <property type="entry name" value="CHORISMATE MUTASE"/>
    <property type="match status" value="1"/>
</dbReference>
<dbReference type="Pfam" id="PF07736">
    <property type="entry name" value="CM_1"/>
    <property type="match status" value="1"/>
</dbReference>
<dbReference type="EC" id="5.4.99.5" evidence="1 3"/>
<evidence type="ECO:0000313" key="4">
    <source>
        <dbReference type="EMBL" id="MRX55702.1"/>
    </source>
</evidence>
<dbReference type="Proteomes" id="UP000441585">
    <property type="component" value="Unassembled WGS sequence"/>
</dbReference>
<proteinExistence type="predicted"/>
<sequence length="129" mass="14315">METGGISLIRAIRGAATVEHNDEDQIIKATEALVLEMIEKNKVEPEDVASVLLSMTADLDAVFPAKALRNFDGWEYVPVMCMQEIPVAGSLEKCIRVMMTVETELNQKEVKHVYQGKAIVLRPDLTGKE</sequence>
<feature type="binding site" evidence="2">
    <location>
        <position position="96"/>
    </location>
    <ligand>
        <name>prephenate</name>
        <dbReference type="ChEBI" id="CHEBI:29934"/>
    </ligand>
</feature>
<dbReference type="CDD" id="cd02185">
    <property type="entry name" value="AroH"/>
    <property type="match status" value="1"/>
</dbReference>
<name>A0A6I2MES7_9BACI</name>
<dbReference type="EMBL" id="WKKF01000006">
    <property type="protein sequence ID" value="MRX55702.1"/>
    <property type="molecule type" value="Genomic_DNA"/>
</dbReference>
<comment type="caution">
    <text evidence="4">The sequence shown here is derived from an EMBL/GenBank/DDBJ whole genome shotgun (WGS) entry which is preliminary data.</text>
</comment>
<dbReference type="NCBIfam" id="TIGR01796">
    <property type="entry name" value="CM_mono_aroH"/>
    <property type="match status" value="1"/>
</dbReference>
<dbReference type="AlphaFoldDB" id="A0A6I2MES7"/>
<feature type="binding site" evidence="2">
    <location>
        <position position="114"/>
    </location>
    <ligand>
        <name>prephenate</name>
        <dbReference type="ChEBI" id="CHEBI:29934"/>
    </ligand>
</feature>
<keyword evidence="2 3" id="KW-0028">Amino-acid biosynthesis</keyword>
<dbReference type="GO" id="GO:0008652">
    <property type="term" value="P:amino acid biosynthetic process"/>
    <property type="evidence" value="ECO:0007669"/>
    <property type="project" value="UniProtKB-UniRule"/>
</dbReference>
<organism evidence="4 5">
    <name type="scientific">Metabacillus idriensis</name>
    <dbReference type="NCBI Taxonomy" id="324768"/>
    <lineage>
        <taxon>Bacteria</taxon>
        <taxon>Bacillati</taxon>
        <taxon>Bacillota</taxon>
        <taxon>Bacilli</taxon>
        <taxon>Bacillales</taxon>
        <taxon>Bacillaceae</taxon>
        <taxon>Metabacillus</taxon>
    </lineage>
</organism>
<dbReference type="PROSITE" id="PS51167">
    <property type="entry name" value="CHORISMATE_MUT_1"/>
    <property type="match status" value="1"/>
</dbReference>
<dbReference type="GO" id="GO:0004106">
    <property type="term" value="F:chorismate mutase activity"/>
    <property type="evidence" value="ECO:0007669"/>
    <property type="project" value="UniProtKB-UniRule"/>
</dbReference>
<keyword evidence="3 4" id="KW-0413">Isomerase</keyword>
<dbReference type="InterPro" id="IPR008243">
    <property type="entry name" value="Chorismate_mutase_AroH"/>
</dbReference>
<feature type="binding site" evidence="2">
    <location>
        <position position="13"/>
    </location>
    <ligand>
        <name>prephenate</name>
        <dbReference type="ChEBI" id="CHEBI:29934"/>
    </ligand>
</feature>
<dbReference type="InterPro" id="IPR035959">
    <property type="entry name" value="RutC-like_sf"/>
</dbReference>
<dbReference type="GO" id="GO:0009073">
    <property type="term" value="P:aromatic amino acid family biosynthetic process"/>
    <property type="evidence" value="ECO:0007669"/>
    <property type="project" value="UniProtKB-UniRule"/>
</dbReference>
<dbReference type="SUPFAM" id="SSF55298">
    <property type="entry name" value="YjgF-like"/>
    <property type="match status" value="1"/>
</dbReference>
<evidence type="ECO:0000256" key="3">
    <source>
        <dbReference type="PROSITE-ProRule" id="PRU00514"/>
    </source>
</evidence>
<evidence type="ECO:0000256" key="2">
    <source>
        <dbReference type="PIRSR" id="PIRSR005965-1"/>
    </source>
</evidence>
<evidence type="ECO:0000256" key="1">
    <source>
        <dbReference type="NCBIfam" id="TIGR01796"/>
    </source>
</evidence>
<reference evidence="4 5" key="1">
    <citation type="submission" date="2019-11" db="EMBL/GenBank/DDBJ databases">
        <title>Bacillus idriensis genome.</title>
        <authorList>
            <person name="Konopka E.N."/>
            <person name="Newman J.D."/>
        </authorList>
    </citation>
    <scope>NUCLEOTIDE SEQUENCE [LARGE SCALE GENOMIC DNA]</scope>
    <source>
        <strain evidence="4 5">DSM 19097</strain>
    </source>
</reference>
<protein>
    <recommendedName>
        <fullName evidence="1 3">chorismate mutase</fullName>
        <ecNumber evidence="1 3">5.4.99.5</ecNumber>
    </recommendedName>
</protein>
<keyword evidence="5" id="KW-1185">Reference proteome</keyword>